<sequence length="569" mass="65363">MSTDLPSPFSRMVPEILSQIFLQCPHEDTTFKPSSTPWTLTQVSRYWRAVSLNTPNLWTKIHMNVIDLQGSTHQSRYESMLRVALERTRNQPLHIYIFHSDSASFSQCQPLYKLLLQHCDRWVSLKLRTFINIDFSGTLIDIPVLYPINGQGFLSLQSIDINYVDPTLPNGLMFIKALELAPNLKSAVLCNICLPRGEIPSFAWSQMTHLTLGCYSEYEIMAILAQCSQLESLSLTDVYPQCEDDDDRQCYSIHPVTIHTLRTLRLSTMRQVDQLCRFLTFPNLESLVITHFALWTSVYMHPVIEMVSRSADHLKFISIENIDLMDITVERFLRNTPRVSRLKLRGCSSSHVFDCIAKDREFLPKLKHLTVRLKGSCLPSPPPVSAVVQAVRARKLRSLHLEVWREALDIRSVSKLRDIQSRGTEIVLSQLIYIGPKLAHEYSPKISAIQDAGDILGYLTSTGGGHVECKNLSENMPVIHDALVLLEKYRNRLTANDIQSSAILPVLWNIARRNRLLPIPRESEFHWRRRARRILLDWFHYGPYDGLFQTDPSLMKQLVGLLRASYERP</sequence>
<organism evidence="1 2">
    <name type="scientific">Moniliophthora roreri</name>
    <name type="common">Frosty pod rot fungus</name>
    <name type="synonym">Monilia roreri</name>
    <dbReference type="NCBI Taxonomy" id="221103"/>
    <lineage>
        <taxon>Eukaryota</taxon>
        <taxon>Fungi</taxon>
        <taxon>Dikarya</taxon>
        <taxon>Basidiomycota</taxon>
        <taxon>Agaricomycotina</taxon>
        <taxon>Agaricomycetes</taxon>
        <taxon>Agaricomycetidae</taxon>
        <taxon>Agaricales</taxon>
        <taxon>Marasmiineae</taxon>
        <taxon>Marasmiaceae</taxon>
        <taxon>Moniliophthora</taxon>
    </lineage>
</organism>
<gene>
    <name evidence="1" type="ORF">WG66_19836</name>
</gene>
<dbReference type="InterPro" id="IPR032675">
    <property type="entry name" value="LRR_dom_sf"/>
</dbReference>
<dbReference type="EMBL" id="LATX01002531">
    <property type="protein sequence ID" value="KTB27583.1"/>
    <property type="molecule type" value="Genomic_DNA"/>
</dbReference>
<comment type="caution">
    <text evidence="1">The sequence shown here is derived from an EMBL/GenBank/DDBJ whole genome shotgun (WGS) entry which is preliminary data.</text>
</comment>
<dbReference type="PANTHER" id="PTHR38926">
    <property type="entry name" value="F-BOX DOMAIN CONTAINING PROTEIN, EXPRESSED"/>
    <property type="match status" value="1"/>
</dbReference>
<evidence type="ECO:0000313" key="1">
    <source>
        <dbReference type="EMBL" id="KTB27583.1"/>
    </source>
</evidence>
<proteinExistence type="predicted"/>
<protein>
    <submittedName>
        <fullName evidence="1">Uncharacterized protein</fullName>
    </submittedName>
</protein>
<dbReference type="Gene3D" id="3.80.10.10">
    <property type="entry name" value="Ribonuclease Inhibitor"/>
    <property type="match status" value="1"/>
</dbReference>
<evidence type="ECO:0000313" key="2">
    <source>
        <dbReference type="Proteomes" id="UP000054988"/>
    </source>
</evidence>
<dbReference type="AlphaFoldDB" id="A0A0W0EU26"/>
<reference evidence="1 2" key="1">
    <citation type="submission" date="2015-12" db="EMBL/GenBank/DDBJ databases">
        <title>Draft genome sequence of Moniliophthora roreri, the causal agent of frosty pod rot of cacao.</title>
        <authorList>
            <person name="Aime M.C."/>
            <person name="Diaz-Valderrama J.R."/>
            <person name="Kijpornyongpan T."/>
            <person name="Phillips-Mora W."/>
        </authorList>
    </citation>
    <scope>NUCLEOTIDE SEQUENCE [LARGE SCALE GENOMIC DNA]</scope>
    <source>
        <strain evidence="1 2">MCA 2952</strain>
    </source>
</reference>
<dbReference type="SUPFAM" id="SSF52047">
    <property type="entry name" value="RNI-like"/>
    <property type="match status" value="1"/>
</dbReference>
<dbReference type="Proteomes" id="UP000054988">
    <property type="component" value="Unassembled WGS sequence"/>
</dbReference>
<accession>A0A0W0EU26</accession>
<dbReference type="PANTHER" id="PTHR38926:SF5">
    <property type="entry name" value="F-BOX AND LEUCINE-RICH REPEAT PROTEIN 6"/>
    <property type="match status" value="1"/>
</dbReference>
<name>A0A0W0EU26_MONRR</name>